<dbReference type="InterPro" id="IPR003034">
    <property type="entry name" value="SAP_dom"/>
</dbReference>
<dbReference type="SUPFAM" id="SSF68906">
    <property type="entry name" value="SAP domain"/>
    <property type="match status" value="1"/>
</dbReference>
<comment type="caution">
    <text evidence="2">The sequence shown here is derived from an EMBL/GenBank/DDBJ whole genome shotgun (WGS) entry which is preliminary data.</text>
</comment>
<dbReference type="EMBL" id="CAJOBJ010343385">
    <property type="protein sequence ID" value="CAF5197883.1"/>
    <property type="molecule type" value="Genomic_DNA"/>
</dbReference>
<gene>
    <name evidence="2" type="ORF">GIL414_LOCUS75578</name>
</gene>
<dbReference type="Proteomes" id="UP000681720">
    <property type="component" value="Unassembled WGS sequence"/>
</dbReference>
<dbReference type="AlphaFoldDB" id="A0A8S3II11"/>
<sequence length="101" mass="11297">MDSGTSPANSKKSKDDENVDVEAAAKSNLLTKLTIPMLKDYCREKKLKASGTKKQDFIDAIQSHLDIGKQQMFVAVKKTFVNYFKNNNVCYPVKSSVKTYA</sequence>
<accession>A0A8S3II11</accession>
<proteinExistence type="predicted"/>
<feature type="domain" description="SAP" evidence="1">
    <location>
        <begin position="30"/>
        <end position="65"/>
    </location>
</feature>
<name>A0A8S3II11_9BILA</name>
<evidence type="ECO:0000313" key="2">
    <source>
        <dbReference type="EMBL" id="CAF5197883.1"/>
    </source>
</evidence>
<organism evidence="2 3">
    <name type="scientific">Rotaria magnacalcarata</name>
    <dbReference type="NCBI Taxonomy" id="392030"/>
    <lineage>
        <taxon>Eukaryota</taxon>
        <taxon>Metazoa</taxon>
        <taxon>Spiralia</taxon>
        <taxon>Gnathifera</taxon>
        <taxon>Rotifera</taxon>
        <taxon>Eurotatoria</taxon>
        <taxon>Bdelloidea</taxon>
        <taxon>Philodinida</taxon>
        <taxon>Philodinidae</taxon>
        <taxon>Rotaria</taxon>
    </lineage>
</organism>
<protein>
    <recommendedName>
        <fullName evidence="1">SAP domain-containing protein</fullName>
    </recommendedName>
</protein>
<evidence type="ECO:0000259" key="1">
    <source>
        <dbReference type="Pfam" id="PF02037"/>
    </source>
</evidence>
<dbReference type="InterPro" id="IPR036361">
    <property type="entry name" value="SAP_dom_sf"/>
</dbReference>
<evidence type="ECO:0000313" key="3">
    <source>
        <dbReference type="Proteomes" id="UP000681720"/>
    </source>
</evidence>
<reference evidence="2" key="1">
    <citation type="submission" date="2021-02" db="EMBL/GenBank/DDBJ databases">
        <authorList>
            <person name="Nowell W R."/>
        </authorList>
    </citation>
    <scope>NUCLEOTIDE SEQUENCE</scope>
</reference>
<dbReference type="Gene3D" id="1.10.720.30">
    <property type="entry name" value="SAP domain"/>
    <property type="match status" value="1"/>
</dbReference>
<dbReference type="Pfam" id="PF02037">
    <property type="entry name" value="SAP"/>
    <property type="match status" value="1"/>
</dbReference>